<feature type="transmembrane region" description="Helical" evidence="7">
    <location>
        <begin position="38"/>
        <end position="61"/>
    </location>
</feature>
<feature type="region of interest" description="Disordered" evidence="6">
    <location>
        <begin position="1"/>
        <end position="29"/>
    </location>
</feature>
<feature type="transmembrane region" description="Helical" evidence="7">
    <location>
        <begin position="198"/>
        <end position="216"/>
    </location>
</feature>
<evidence type="ECO:0000256" key="4">
    <source>
        <dbReference type="ARBA" id="ARBA00023136"/>
    </source>
</evidence>
<evidence type="ECO:0000313" key="9">
    <source>
        <dbReference type="Proteomes" id="UP000722125"/>
    </source>
</evidence>
<dbReference type="NCBIfam" id="TIGR02228">
    <property type="entry name" value="sigpep_I_arch"/>
    <property type="match status" value="1"/>
</dbReference>
<dbReference type="InterPro" id="IPR019533">
    <property type="entry name" value="Peptidase_S26"/>
</dbReference>
<organism evidence="8 9">
    <name type="scientific">Cellulomonas fulva</name>
    <dbReference type="NCBI Taxonomy" id="2835530"/>
    <lineage>
        <taxon>Bacteria</taxon>
        <taxon>Bacillati</taxon>
        <taxon>Actinomycetota</taxon>
        <taxon>Actinomycetes</taxon>
        <taxon>Micrococcales</taxon>
        <taxon>Cellulomonadaceae</taxon>
        <taxon>Cellulomonas</taxon>
    </lineage>
</organism>
<name>A0ABS5TY86_9CELL</name>
<proteinExistence type="predicted"/>
<reference evidence="8 9" key="1">
    <citation type="submission" date="2021-05" db="EMBL/GenBank/DDBJ databases">
        <title>Description of Cellulomonas sp. DKR-3 sp. nov.</title>
        <authorList>
            <person name="Dahal R.H."/>
            <person name="Chaudhary D.K."/>
        </authorList>
    </citation>
    <scope>NUCLEOTIDE SEQUENCE [LARGE SCALE GENOMIC DNA]</scope>
    <source>
        <strain evidence="8 9">DKR-3</strain>
    </source>
</reference>
<evidence type="ECO:0000256" key="2">
    <source>
        <dbReference type="ARBA" id="ARBA00022692"/>
    </source>
</evidence>
<comment type="caution">
    <text evidence="8">The sequence shown here is derived from an EMBL/GenBank/DDBJ whole genome shotgun (WGS) entry which is preliminary data.</text>
</comment>
<keyword evidence="2 7" id="KW-0812">Transmembrane</keyword>
<dbReference type="CDD" id="cd06530">
    <property type="entry name" value="S26_SPase_I"/>
    <property type="match status" value="1"/>
</dbReference>
<dbReference type="EC" id="3.4.21.89" evidence="5"/>
<gene>
    <name evidence="8" type="ORF">KIN34_07465</name>
</gene>
<evidence type="ECO:0000256" key="1">
    <source>
        <dbReference type="ARBA" id="ARBA00004370"/>
    </source>
</evidence>
<dbReference type="InterPro" id="IPR036286">
    <property type="entry name" value="LexA/Signal_pep-like_sf"/>
</dbReference>
<sequence length="243" mass="27105">MPRSPRHPSAPAVERRDVRRPAPPPREPRPRWRTALSAVLWTVVALGTLAYATSLAVPLWFQAHDQRLLIVTSGSMAPVFDAGDAVVMRRVDDPSQLKVDQIVSFWPLGSERLVTHRIVDLVTLPTLKQDDATGRMVPVVDPETGEPAESQYIITKGDANKENDENATPYTRVRGIVLDVHPGWGWVLQWAGSATGRAIMLVPPLVALGTLELLAVQDARRRKKVRLDHRNRDERHVDAYLHG</sequence>
<keyword evidence="3 7" id="KW-1133">Transmembrane helix</keyword>
<protein>
    <recommendedName>
        <fullName evidence="5">Signal peptidase I</fullName>
        <ecNumber evidence="5">3.4.21.89</ecNumber>
    </recommendedName>
</protein>
<keyword evidence="9" id="KW-1185">Reference proteome</keyword>
<keyword evidence="4 7" id="KW-0472">Membrane</keyword>
<keyword evidence="8" id="KW-0378">Hydrolase</keyword>
<evidence type="ECO:0000256" key="5">
    <source>
        <dbReference type="NCBIfam" id="TIGR02228"/>
    </source>
</evidence>
<evidence type="ECO:0000256" key="3">
    <source>
        <dbReference type="ARBA" id="ARBA00022989"/>
    </source>
</evidence>
<dbReference type="GO" id="GO:0009003">
    <property type="term" value="F:signal peptidase activity"/>
    <property type="evidence" value="ECO:0007669"/>
    <property type="project" value="UniProtKB-EC"/>
</dbReference>
<dbReference type="SUPFAM" id="SSF51306">
    <property type="entry name" value="LexA/Signal peptidase"/>
    <property type="match status" value="1"/>
</dbReference>
<evidence type="ECO:0000313" key="8">
    <source>
        <dbReference type="EMBL" id="MBT0994121.1"/>
    </source>
</evidence>
<evidence type="ECO:0000256" key="7">
    <source>
        <dbReference type="SAM" id="Phobius"/>
    </source>
</evidence>
<evidence type="ECO:0000256" key="6">
    <source>
        <dbReference type="SAM" id="MobiDB-lite"/>
    </source>
</evidence>
<feature type="compositionally biased region" description="Basic and acidic residues" evidence="6">
    <location>
        <begin position="13"/>
        <end position="29"/>
    </location>
</feature>
<comment type="subcellular location">
    <subcellularLocation>
        <location evidence="1">Membrane</location>
    </subcellularLocation>
</comment>
<dbReference type="Proteomes" id="UP000722125">
    <property type="component" value="Unassembled WGS sequence"/>
</dbReference>
<dbReference type="EMBL" id="JAHBOH010000001">
    <property type="protein sequence ID" value="MBT0994121.1"/>
    <property type="molecule type" value="Genomic_DNA"/>
</dbReference>
<accession>A0ABS5TY86</accession>
<dbReference type="InterPro" id="IPR001733">
    <property type="entry name" value="Peptidase_S26B"/>
</dbReference>